<protein>
    <submittedName>
        <fullName evidence="1">Uncharacterized protein</fullName>
    </submittedName>
</protein>
<evidence type="ECO:0000313" key="1">
    <source>
        <dbReference type="EMBL" id="KAJ1888553.1"/>
    </source>
</evidence>
<gene>
    <name evidence="1" type="ORF">LPJ66_008516</name>
</gene>
<proteinExistence type="predicted"/>
<accession>A0ACC1I5V0</accession>
<comment type="caution">
    <text evidence="1">The sequence shown here is derived from an EMBL/GenBank/DDBJ whole genome shotgun (WGS) entry which is preliminary data.</text>
</comment>
<dbReference type="Proteomes" id="UP001150581">
    <property type="component" value="Unassembled WGS sequence"/>
</dbReference>
<sequence>MKVEQSITLPSEGLGVHRTHYPHQRSQQQQQDFGESPATQVYGMSLEHLMNQQGRRVLPRPIRECLAFIGHHGLSTEGLFRRSPPSTALRSAKDSYNYEQAVDLSLAGVHVAAVLLKLFFRELPEPVFSNHNYSLVRALPASIPLAAATASQDPSSETVEIAKQMDHVRARYVEEVILPSLKPEYRLLLCFTFALLQMVARNEKTNRMTAYNLAIVWAPNLARSSNPVLDVTMCVAGPAAPTVGSVVQIMVQMYDKVFRREIGLILGGQAGQVVDPAMEVIRIVDRMNTGEIIGLKSPSPALPPRVKSPALPPRVKSPALPPRVKSPMNELAPDLPPRILSPGLSPSAKSPSADSVESMQVFADAESASLPPLSANMEVSGSEEVSVEPALAEESVESVGKNEAVTVGDTVMLEAMADKPIDVKSDEPVVKPIDTALQLSSSPETTSDQRVDASASAAVESK</sequence>
<dbReference type="EMBL" id="JANBPG010001729">
    <property type="protein sequence ID" value="KAJ1888553.1"/>
    <property type="molecule type" value="Genomic_DNA"/>
</dbReference>
<name>A0ACC1I5V0_9FUNG</name>
<keyword evidence="2" id="KW-1185">Reference proteome</keyword>
<organism evidence="1 2">
    <name type="scientific">Kickxella alabastrina</name>
    <dbReference type="NCBI Taxonomy" id="61397"/>
    <lineage>
        <taxon>Eukaryota</taxon>
        <taxon>Fungi</taxon>
        <taxon>Fungi incertae sedis</taxon>
        <taxon>Zoopagomycota</taxon>
        <taxon>Kickxellomycotina</taxon>
        <taxon>Kickxellomycetes</taxon>
        <taxon>Kickxellales</taxon>
        <taxon>Kickxellaceae</taxon>
        <taxon>Kickxella</taxon>
    </lineage>
</organism>
<reference evidence="1" key="1">
    <citation type="submission" date="2022-07" db="EMBL/GenBank/DDBJ databases">
        <title>Phylogenomic reconstructions and comparative analyses of Kickxellomycotina fungi.</title>
        <authorList>
            <person name="Reynolds N.K."/>
            <person name="Stajich J.E."/>
            <person name="Barry K."/>
            <person name="Grigoriev I.V."/>
            <person name="Crous P."/>
            <person name="Smith M.E."/>
        </authorList>
    </citation>
    <scope>NUCLEOTIDE SEQUENCE</scope>
    <source>
        <strain evidence="1">Benny 63K</strain>
    </source>
</reference>
<evidence type="ECO:0000313" key="2">
    <source>
        <dbReference type="Proteomes" id="UP001150581"/>
    </source>
</evidence>